<dbReference type="AlphaFoldDB" id="A0A2Z4XYL7"/>
<name>A0A2Z4XYL7_9GAMM</name>
<evidence type="ECO:0000256" key="3">
    <source>
        <dbReference type="ARBA" id="ARBA00022475"/>
    </source>
</evidence>
<reference evidence="9 11" key="2">
    <citation type="submission" date="2019-08" db="EMBL/GenBank/DDBJ databases">
        <title>Complete genome sequences of Francisella adeliensis (FSC1325 and FSC1326).</title>
        <authorList>
            <person name="Ohrman C."/>
            <person name="Uneklint I."/>
            <person name="Vallesi A."/>
            <person name="Karlsson L."/>
            <person name="Sjodin A."/>
        </authorList>
    </citation>
    <scope>NUCLEOTIDE SEQUENCE [LARGE SCALE GENOMIC DNA]</scope>
    <source>
        <strain evidence="9 11">FSC1325</strain>
    </source>
</reference>
<feature type="transmembrane region" description="Helical" evidence="7">
    <location>
        <begin position="145"/>
        <end position="165"/>
    </location>
</feature>
<feature type="transmembrane region" description="Helical" evidence="7">
    <location>
        <begin position="201"/>
        <end position="224"/>
    </location>
</feature>
<dbReference type="PANTHER" id="PTHR23291:SF115">
    <property type="entry name" value="MODULATOR OF FTSH PROTEASE YCCA"/>
    <property type="match status" value="1"/>
</dbReference>
<feature type="transmembrane region" description="Helical" evidence="7">
    <location>
        <begin position="171"/>
        <end position="189"/>
    </location>
</feature>
<keyword evidence="11" id="KW-1185">Reference proteome</keyword>
<keyword evidence="6 7" id="KW-0472">Membrane</keyword>
<dbReference type="Proteomes" id="UP000681131">
    <property type="component" value="Chromosome"/>
</dbReference>
<dbReference type="PANTHER" id="PTHR23291">
    <property type="entry name" value="BAX INHIBITOR-RELATED"/>
    <property type="match status" value="1"/>
</dbReference>
<evidence type="ECO:0000313" key="9">
    <source>
        <dbReference type="EMBL" id="QIW11757.1"/>
    </source>
</evidence>
<reference evidence="8 10" key="1">
    <citation type="submission" date="2017-06" db="EMBL/GenBank/DDBJ databases">
        <title>Complete genome of Francisella adeliensis.</title>
        <authorList>
            <person name="Vallesi A."/>
            <person name="Sjodin A."/>
        </authorList>
    </citation>
    <scope>NUCLEOTIDE SEQUENCE [LARGE SCALE GENOMIC DNA]</scope>
    <source>
        <strain evidence="8 10">FDC440</strain>
    </source>
</reference>
<evidence type="ECO:0000313" key="10">
    <source>
        <dbReference type="Proteomes" id="UP000251120"/>
    </source>
</evidence>
<evidence type="ECO:0000313" key="8">
    <source>
        <dbReference type="EMBL" id="AXA33525.1"/>
    </source>
</evidence>
<dbReference type="EMBL" id="CP043424">
    <property type="protein sequence ID" value="QIW11757.1"/>
    <property type="molecule type" value="Genomic_DNA"/>
</dbReference>
<dbReference type="CDD" id="cd10433">
    <property type="entry name" value="YccA_like"/>
    <property type="match status" value="1"/>
</dbReference>
<evidence type="ECO:0000256" key="2">
    <source>
        <dbReference type="ARBA" id="ARBA00010350"/>
    </source>
</evidence>
<sequence length="232" mass="25032">MNQFNNNTRVIDSLSPEMALRANKVLKNTYLLLSMTLLFSAFTAYIAFVQASNGAGVMLNPIIMIVAYIGLLFGINATKNSPWGIVLTFALTGLLGYSLGPILNMYIKQFTNGAELIMMAFGTTGLIFLGLSAVAMSPARNFNRVGSFCAVGAIVAIVAMVLNIFLQIPALGFVISLVFAFISGGFILWQTNAIVRGEETNYILATVNIFVSLFNIFITLLQIFGAVAGNRD</sequence>
<feature type="transmembrane region" description="Helical" evidence="7">
    <location>
        <begin position="30"/>
        <end position="48"/>
    </location>
</feature>
<dbReference type="RefSeq" id="WP_112869698.1">
    <property type="nucleotide sequence ID" value="NZ_CP021781.1"/>
</dbReference>
<keyword evidence="3" id="KW-1003">Cell membrane</keyword>
<comment type="similarity">
    <text evidence="2 7">Belongs to the BI1 family.</text>
</comment>
<evidence type="ECO:0000256" key="7">
    <source>
        <dbReference type="RuleBase" id="RU004379"/>
    </source>
</evidence>
<dbReference type="GO" id="GO:0005886">
    <property type="term" value="C:plasma membrane"/>
    <property type="evidence" value="ECO:0007669"/>
    <property type="project" value="UniProtKB-SubCell"/>
</dbReference>
<feature type="transmembrane region" description="Helical" evidence="7">
    <location>
        <begin position="54"/>
        <end position="73"/>
    </location>
</feature>
<dbReference type="Pfam" id="PF01027">
    <property type="entry name" value="Bax1-I"/>
    <property type="match status" value="1"/>
</dbReference>
<evidence type="ECO:0000256" key="4">
    <source>
        <dbReference type="ARBA" id="ARBA00022692"/>
    </source>
</evidence>
<comment type="subcellular location">
    <subcellularLocation>
        <location evidence="1">Cell membrane</location>
        <topology evidence="1">Multi-pass membrane protein</topology>
    </subcellularLocation>
</comment>
<accession>A0A2Z4XYL7</accession>
<keyword evidence="4 7" id="KW-0812">Transmembrane</keyword>
<dbReference type="InterPro" id="IPR006214">
    <property type="entry name" value="Bax_inhibitor_1-related"/>
</dbReference>
<feature type="transmembrane region" description="Helical" evidence="7">
    <location>
        <begin position="113"/>
        <end position="133"/>
    </location>
</feature>
<dbReference type="EMBL" id="CP021781">
    <property type="protein sequence ID" value="AXA33525.1"/>
    <property type="molecule type" value="Genomic_DNA"/>
</dbReference>
<evidence type="ECO:0000256" key="1">
    <source>
        <dbReference type="ARBA" id="ARBA00004651"/>
    </source>
</evidence>
<gene>
    <name evidence="8" type="ORF">CDH04_03450</name>
    <name evidence="9" type="ORF">FZC43_03450</name>
</gene>
<evidence type="ECO:0000313" key="11">
    <source>
        <dbReference type="Proteomes" id="UP000681131"/>
    </source>
</evidence>
<feature type="transmembrane region" description="Helical" evidence="7">
    <location>
        <begin position="85"/>
        <end position="107"/>
    </location>
</feature>
<evidence type="ECO:0000256" key="6">
    <source>
        <dbReference type="ARBA" id="ARBA00023136"/>
    </source>
</evidence>
<evidence type="ECO:0000256" key="5">
    <source>
        <dbReference type="ARBA" id="ARBA00022989"/>
    </source>
</evidence>
<protein>
    <submittedName>
        <fullName evidence="8">BAX inhibitor protein</fullName>
    </submittedName>
    <submittedName>
        <fullName evidence="9">Bax inhibitor-1/YccA family protein</fullName>
    </submittedName>
</protein>
<proteinExistence type="inferred from homology"/>
<dbReference type="KEGG" id="fad:CDH04_03450"/>
<dbReference type="Proteomes" id="UP000251120">
    <property type="component" value="Chromosome"/>
</dbReference>
<organism evidence="8 10">
    <name type="scientific">Francisella adeliensis</name>
    <dbReference type="NCBI Taxonomy" id="2007306"/>
    <lineage>
        <taxon>Bacteria</taxon>
        <taxon>Pseudomonadati</taxon>
        <taxon>Pseudomonadota</taxon>
        <taxon>Gammaproteobacteria</taxon>
        <taxon>Thiotrichales</taxon>
        <taxon>Francisellaceae</taxon>
        <taxon>Francisella</taxon>
    </lineage>
</organism>
<keyword evidence="5 7" id="KW-1133">Transmembrane helix</keyword>
<dbReference type="OrthoDB" id="9813298at2"/>